<organism evidence="4 5">
    <name type="scientific">Rhododendron griersonianum</name>
    <dbReference type="NCBI Taxonomy" id="479676"/>
    <lineage>
        <taxon>Eukaryota</taxon>
        <taxon>Viridiplantae</taxon>
        <taxon>Streptophyta</taxon>
        <taxon>Embryophyta</taxon>
        <taxon>Tracheophyta</taxon>
        <taxon>Spermatophyta</taxon>
        <taxon>Magnoliopsida</taxon>
        <taxon>eudicotyledons</taxon>
        <taxon>Gunneridae</taxon>
        <taxon>Pentapetalae</taxon>
        <taxon>asterids</taxon>
        <taxon>Ericales</taxon>
        <taxon>Ericaceae</taxon>
        <taxon>Ericoideae</taxon>
        <taxon>Rhodoreae</taxon>
        <taxon>Rhododendron</taxon>
    </lineage>
</organism>
<comment type="similarity">
    <text evidence="1">Belongs to the LOB domain-containing protein family.</text>
</comment>
<feature type="domain" description="LOB" evidence="3">
    <location>
        <begin position="381"/>
        <end position="482"/>
    </location>
</feature>
<evidence type="ECO:0000256" key="2">
    <source>
        <dbReference type="SAM" id="MobiDB-lite"/>
    </source>
</evidence>
<dbReference type="InterPro" id="IPR004883">
    <property type="entry name" value="LOB"/>
</dbReference>
<proteinExistence type="inferred from homology"/>
<dbReference type="PROSITE" id="PS50891">
    <property type="entry name" value="LOB"/>
    <property type="match status" value="1"/>
</dbReference>
<dbReference type="AlphaFoldDB" id="A0AAV6J5A7"/>
<evidence type="ECO:0000313" key="5">
    <source>
        <dbReference type="Proteomes" id="UP000823749"/>
    </source>
</evidence>
<dbReference type="PANTHER" id="PTHR31301">
    <property type="entry name" value="LOB DOMAIN-CONTAINING PROTEIN 4-RELATED"/>
    <property type="match status" value="1"/>
</dbReference>
<gene>
    <name evidence="4" type="ORF">RHGRI_023434</name>
</gene>
<dbReference type="EMBL" id="JACTNZ010000008">
    <property type="protein sequence ID" value="KAG5535668.1"/>
    <property type="molecule type" value="Genomic_DNA"/>
</dbReference>
<name>A0AAV6J5A7_9ERIC</name>
<feature type="region of interest" description="Disordered" evidence="2">
    <location>
        <begin position="637"/>
        <end position="702"/>
    </location>
</feature>
<dbReference type="PANTHER" id="PTHR31301:SF68">
    <property type="entry name" value="LOB DOMAIN-CONTAINING PROTEIN 32-RELATED"/>
    <property type="match status" value="1"/>
</dbReference>
<evidence type="ECO:0000256" key="1">
    <source>
        <dbReference type="ARBA" id="ARBA00005474"/>
    </source>
</evidence>
<evidence type="ECO:0000313" key="4">
    <source>
        <dbReference type="EMBL" id="KAG5535668.1"/>
    </source>
</evidence>
<sequence>MEEVGLPGSSSSRETLRRCRGGAIPPVREEAGVAAAPPVTAETGTRRTTRNEAGWCWRWGTSRECCDGRRRERCRRRSGSEAWWSGRGAASGRRGGGIILLGHYRVRWRFWWQCSGLDARSGGCGGTVATRISLVAAGSGRSECECSEYVQEQFTSAQWFPEPSYDCYSNIYNSGWENHPNFTWTQEPLNQCYASSPRLAFSNSFDSCASYPTSLQQPYQHQAPPPPQKYSIDFQEKMLQAFEEFRACKQERTQLLHSQTQSLSKIEAYADQIEIVINGWEENTLSNNEEIVDTGYKEDTWEEEDIEQVVDTEYGEDAWDVGESITIFEDSRIEEVVLSKESIDCSPPALSSTFETMSSDQMLNLQLQVLQQETMMSSSNSPCAACKFLRRKCTQECVFAPYFPPDQPQKFANVHKVFGASNVAKILNELNAAQREDAVNSLAYEADARLRDPVYGCVGLISILQHRLKQVQIDLYNAKKELSTYIGPSAMLPIIHQHPGGFVPNNPGGGPSSGMPYNLSPMMCPPQNAQLVIREPQLHHHHQMLEAQQQMAAAAAREQQEYLRTCDQNQQQHHHHHQQNQQELMRFNNSGCGFDPVGPVGVGVSGFNNHLAAVAAAAAMSPALALGGCFDGSYQIQQQQQQPQDEHSHSQSHHHHQLQLQIQPQQLLLHQQQQQQPQAPQQQQPQRSGSEEGRSRSVGPSS</sequence>
<feature type="compositionally biased region" description="Low complexity" evidence="2">
    <location>
        <begin position="658"/>
        <end position="688"/>
    </location>
</feature>
<feature type="region of interest" description="Disordered" evidence="2">
    <location>
        <begin position="27"/>
        <end position="46"/>
    </location>
</feature>
<accession>A0AAV6J5A7</accession>
<comment type="caution">
    <text evidence="4">The sequence shown here is derived from an EMBL/GenBank/DDBJ whole genome shotgun (WGS) entry which is preliminary data.</text>
</comment>
<evidence type="ECO:0000259" key="3">
    <source>
        <dbReference type="PROSITE" id="PS50891"/>
    </source>
</evidence>
<keyword evidence="5" id="KW-1185">Reference proteome</keyword>
<protein>
    <recommendedName>
        <fullName evidence="3">LOB domain-containing protein</fullName>
    </recommendedName>
</protein>
<reference evidence="4" key="1">
    <citation type="submission" date="2020-08" db="EMBL/GenBank/DDBJ databases">
        <title>Plant Genome Project.</title>
        <authorList>
            <person name="Zhang R.-G."/>
        </authorList>
    </citation>
    <scope>NUCLEOTIDE SEQUENCE</scope>
    <source>
        <strain evidence="4">WSP0</strain>
        <tissue evidence="4">Leaf</tissue>
    </source>
</reference>
<dbReference type="Pfam" id="PF03195">
    <property type="entry name" value="LOB"/>
    <property type="match status" value="1"/>
</dbReference>
<dbReference type="Proteomes" id="UP000823749">
    <property type="component" value="Chromosome 8"/>
</dbReference>